<evidence type="ECO:0000313" key="14">
    <source>
        <dbReference type="EMBL" id="OCH92541.1"/>
    </source>
</evidence>
<protein>
    <recommendedName>
        <fullName evidence="13">Membrane insertase YidC/Oxa/ALB C-terminal domain-containing protein</fullName>
    </recommendedName>
</protein>
<feature type="transmembrane region" description="Helical" evidence="12">
    <location>
        <begin position="325"/>
        <end position="341"/>
    </location>
</feature>
<keyword evidence="5" id="KW-0809">Transit peptide</keyword>
<keyword evidence="15" id="KW-1185">Reference proteome</keyword>
<evidence type="ECO:0000256" key="7">
    <source>
        <dbReference type="ARBA" id="ARBA00023128"/>
    </source>
</evidence>
<evidence type="ECO:0000256" key="1">
    <source>
        <dbReference type="ARBA" id="ARBA00004448"/>
    </source>
</evidence>
<dbReference type="PANTHER" id="PTHR12428">
    <property type="entry name" value="OXA1"/>
    <property type="match status" value="1"/>
</dbReference>
<name>A0A8E2AXU8_9APHY</name>
<dbReference type="PANTHER" id="PTHR12428:SF66">
    <property type="entry name" value="MITOCHONDRIAL INNER MEMBRANE PROTEIN OXA1L"/>
    <property type="match status" value="1"/>
</dbReference>
<evidence type="ECO:0000256" key="8">
    <source>
        <dbReference type="ARBA" id="ARBA00023136"/>
    </source>
</evidence>
<dbReference type="GO" id="GO:0032979">
    <property type="term" value="P:protein insertion into mitochondrial inner membrane from matrix"/>
    <property type="evidence" value="ECO:0007669"/>
    <property type="project" value="TreeGrafter"/>
</dbReference>
<reference evidence="14 15" key="1">
    <citation type="submission" date="2016-07" db="EMBL/GenBank/DDBJ databases">
        <title>Draft genome of the white-rot fungus Obba rivulosa 3A-2.</title>
        <authorList>
            <consortium name="DOE Joint Genome Institute"/>
            <person name="Miettinen O."/>
            <person name="Riley R."/>
            <person name="Acob R."/>
            <person name="Barry K."/>
            <person name="Cullen D."/>
            <person name="De Vries R."/>
            <person name="Hainaut M."/>
            <person name="Hatakka A."/>
            <person name="Henrissat B."/>
            <person name="Hilden K."/>
            <person name="Kuo R."/>
            <person name="Labutti K."/>
            <person name="Lipzen A."/>
            <person name="Makela M.R."/>
            <person name="Sandor L."/>
            <person name="Spatafora J.W."/>
            <person name="Grigoriev I.V."/>
            <person name="Hibbett D.S."/>
        </authorList>
    </citation>
    <scope>NUCLEOTIDE SEQUENCE [LARGE SCALE GENOMIC DNA]</scope>
    <source>
        <strain evidence="14 15">3A-2</strain>
    </source>
</reference>
<keyword evidence="4" id="KW-0999">Mitochondrion inner membrane</keyword>
<dbReference type="Proteomes" id="UP000250043">
    <property type="component" value="Unassembled WGS sequence"/>
</dbReference>
<sequence>MSGCVRLHVLSPRISQQVLLSAQKRYASSIGLQRARPLDLRGGLCAHQARSFWWSSKKPQVEAQPNPSEPTLVDASAQPEQPPVEAASAAYTPAPPESTTFSESSAADVGSISGTDLQSVPTDALPDLSAVPSATAPLQYGDLAALGLASWTPAGLCRVGIEALQVSTGLPWFWTIVGASLASRLLILPLSIKSMQYAARLARHQDEVQALRAKMTEAQVARDVLAMQTLALRQRQIYTKAGVSIPGMMALPFLQFPIQLGMFFGIKKMCDLPLEQLKHSGLDILPDLTAVDPTYTLPILGAVLINLQLRMGLRDMQATPALPHMINLFRALSIVGVVVMAKLPVGVLVYLTTTMVIGIVQTLILRIPAVRTKLGIPVVAKENAPQPASFMDSIRFLQNWFEEKKKEAQMGAASSKRR</sequence>
<dbReference type="InterPro" id="IPR028055">
    <property type="entry name" value="YidC/Oxa/ALB_C"/>
</dbReference>
<dbReference type="GO" id="GO:0032977">
    <property type="term" value="F:membrane insertase activity"/>
    <property type="evidence" value="ECO:0007669"/>
    <property type="project" value="InterPro"/>
</dbReference>
<dbReference type="EMBL" id="KV722367">
    <property type="protein sequence ID" value="OCH92541.1"/>
    <property type="molecule type" value="Genomic_DNA"/>
</dbReference>
<keyword evidence="3 9" id="KW-0812">Transmembrane</keyword>
<evidence type="ECO:0000256" key="11">
    <source>
        <dbReference type="SAM" id="MobiDB-lite"/>
    </source>
</evidence>
<keyword evidence="7" id="KW-0496">Mitochondrion</keyword>
<evidence type="ECO:0000256" key="3">
    <source>
        <dbReference type="ARBA" id="ARBA00022692"/>
    </source>
</evidence>
<dbReference type="OrthoDB" id="2148490at2759"/>
<gene>
    <name evidence="14" type="ORF">OBBRIDRAFT_773180</name>
</gene>
<keyword evidence="8 12" id="KW-0472">Membrane</keyword>
<evidence type="ECO:0000256" key="10">
    <source>
        <dbReference type="SAM" id="Coils"/>
    </source>
</evidence>
<dbReference type="Pfam" id="PF02096">
    <property type="entry name" value="60KD_IMP"/>
    <property type="match status" value="1"/>
</dbReference>
<evidence type="ECO:0000256" key="6">
    <source>
        <dbReference type="ARBA" id="ARBA00022989"/>
    </source>
</evidence>
<feature type="transmembrane region" description="Helical" evidence="12">
    <location>
        <begin position="295"/>
        <end position="313"/>
    </location>
</feature>
<evidence type="ECO:0000256" key="5">
    <source>
        <dbReference type="ARBA" id="ARBA00022946"/>
    </source>
</evidence>
<evidence type="ECO:0000256" key="9">
    <source>
        <dbReference type="RuleBase" id="RU003945"/>
    </source>
</evidence>
<evidence type="ECO:0000259" key="13">
    <source>
        <dbReference type="Pfam" id="PF02096"/>
    </source>
</evidence>
<feature type="region of interest" description="Disordered" evidence="11">
    <location>
        <begin position="56"/>
        <end position="113"/>
    </location>
</feature>
<evidence type="ECO:0000256" key="2">
    <source>
        <dbReference type="ARBA" id="ARBA00009877"/>
    </source>
</evidence>
<keyword evidence="10" id="KW-0175">Coiled coil</keyword>
<evidence type="ECO:0000313" key="15">
    <source>
        <dbReference type="Proteomes" id="UP000250043"/>
    </source>
</evidence>
<feature type="transmembrane region" description="Helical" evidence="12">
    <location>
        <begin position="172"/>
        <end position="192"/>
    </location>
</feature>
<evidence type="ECO:0000256" key="4">
    <source>
        <dbReference type="ARBA" id="ARBA00022792"/>
    </source>
</evidence>
<proteinExistence type="inferred from homology"/>
<dbReference type="GO" id="GO:0005743">
    <property type="term" value="C:mitochondrial inner membrane"/>
    <property type="evidence" value="ECO:0007669"/>
    <property type="project" value="UniProtKB-SubCell"/>
</dbReference>
<feature type="transmembrane region" description="Helical" evidence="12">
    <location>
        <begin position="237"/>
        <end position="258"/>
    </location>
</feature>
<dbReference type="InterPro" id="IPR001708">
    <property type="entry name" value="YidC/ALB3/OXA1/COX18"/>
</dbReference>
<feature type="coiled-coil region" evidence="10">
    <location>
        <begin position="194"/>
        <end position="221"/>
    </location>
</feature>
<feature type="compositionally biased region" description="Polar residues" evidence="11">
    <location>
        <begin position="56"/>
        <end position="66"/>
    </location>
</feature>
<accession>A0A8E2AXU8</accession>
<comment type="similarity">
    <text evidence="2 9">Belongs to the OXA1/ALB3/YidC family.</text>
</comment>
<comment type="subcellular location">
    <subcellularLocation>
        <location evidence="9">Membrane</location>
        <topology evidence="9">Multi-pass membrane protein</topology>
    </subcellularLocation>
    <subcellularLocation>
        <location evidence="1">Mitochondrion inner membrane</location>
        <topology evidence="1">Multi-pass membrane protein</topology>
    </subcellularLocation>
</comment>
<keyword evidence="6 12" id="KW-1133">Transmembrane helix</keyword>
<feature type="domain" description="Membrane insertase YidC/Oxa/ALB C-terminal" evidence="13">
    <location>
        <begin position="172"/>
        <end position="365"/>
    </location>
</feature>
<evidence type="ECO:0000256" key="12">
    <source>
        <dbReference type="SAM" id="Phobius"/>
    </source>
</evidence>
<dbReference type="CDD" id="cd20069">
    <property type="entry name" value="5TM_Oxa1-like"/>
    <property type="match status" value="1"/>
</dbReference>
<organism evidence="14 15">
    <name type="scientific">Obba rivulosa</name>
    <dbReference type="NCBI Taxonomy" id="1052685"/>
    <lineage>
        <taxon>Eukaryota</taxon>
        <taxon>Fungi</taxon>
        <taxon>Dikarya</taxon>
        <taxon>Basidiomycota</taxon>
        <taxon>Agaricomycotina</taxon>
        <taxon>Agaricomycetes</taxon>
        <taxon>Polyporales</taxon>
        <taxon>Gelatoporiaceae</taxon>
        <taxon>Obba</taxon>
    </lineage>
</organism>
<dbReference type="AlphaFoldDB" id="A0A8E2AXU8"/>